<evidence type="ECO:0000256" key="1">
    <source>
        <dbReference type="ARBA" id="ARBA00022679"/>
    </source>
</evidence>
<dbReference type="RefSeq" id="WP_071613661.1">
    <property type="nucleotide sequence ID" value="NZ_CP015756.1"/>
</dbReference>
<name>A0A1J0GJ35_9CLOT</name>
<dbReference type="PROSITE" id="PS51186">
    <property type="entry name" value="GNAT"/>
    <property type="match status" value="1"/>
</dbReference>
<dbReference type="Pfam" id="PF13673">
    <property type="entry name" value="Acetyltransf_10"/>
    <property type="match status" value="1"/>
</dbReference>
<gene>
    <name evidence="4" type="ORF">A7L45_15400</name>
</gene>
<protein>
    <submittedName>
        <fullName evidence="4">GCN5 family acetyltransferase</fullName>
    </submittedName>
</protein>
<dbReference type="CDD" id="cd04301">
    <property type="entry name" value="NAT_SF"/>
    <property type="match status" value="1"/>
</dbReference>
<dbReference type="OrthoDB" id="9795206at2"/>
<dbReference type="PANTHER" id="PTHR42919">
    <property type="entry name" value="N-ALPHA-ACETYLTRANSFERASE"/>
    <property type="match status" value="1"/>
</dbReference>
<accession>A0A1J0GJ35</accession>
<proteinExistence type="predicted"/>
<reference evidence="5" key="1">
    <citation type="journal article" date="2016" name="Front. Microbiol.">
        <title>Complete Genome Sequence of Clostridium estertheticum DSM 8809, a Microbe Identified in Spoiled Vacuum Packed Beef.</title>
        <authorList>
            <person name="Yu Z."/>
            <person name="Gunn L."/>
            <person name="Brennan E."/>
            <person name="Reid R."/>
            <person name="Wall P.G."/>
            <person name="Gaora O.P."/>
            <person name="Hurley D."/>
            <person name="Bolton D."/>
            <person name="Fanning S."/>
        </authorList>
    </citation>
    <scope>NUCLEOTIDE SEQUENCE [LARGE SCALE GENOMIC DNA]</scope>
    <source>
        <strain evidence="5">DSM 8809</strain>
    </source>
</reference>
<feature type="domain" description="N-acetyltransferase" evidence="3">
    <location>
        <begin position="8"/>
        <end position="151"/>
    </location>
</feature>
<dbReference type="AlphaFoldDB" id="A0A1J0GJ35"/>
<sequence>METKIVKGSIAYINDCEDTLVNSELGIKYFPKKGSARTSLEEGFAKEEIYIAMDINQNYKGFIWIIFDGIFHSFPYLHIVAVNQESRNQGIGKNLLKFFEDSCLKNYSKIFLVVADFNPDAERLYKKIGYIQVGTIPSLYMEGITEHLMMKSREDNK</sequence>
<evidence type="ECO:0000256" key="2">
    <source>
        <dbReference type="ARBA" id="ARBA00023315"/>
    </source>
</evidence>
<dbReference type="GO" id="GO:0016747">
    <property type="term" value="F:acyltransferase activity, transferring groups other than amino-acyl groups"/>
    <property type="evidence" value="ECO:0007669"/>
    <property type="project" value="InterPro"/>
</dbReference>
<dbReference type="KEGG" id="ceu:A7L45_15400"/>
<keyword evidence="5" id="KW-1185">Reference proteome</keyword>
<organism evidence="4 5">
    <name type="scientific">Clostridium estertheticum subsp. estertheticum</name>
    <dbReference type="NCBI Taxonomy" id="1552"/>
    <lineage>
        <taxon>Bacteria</taxon>
        <taxon>Bacillati</taxon>
        <taxon>Bacillota</taxon>
        <taxon>Clostridia</taxon>
        <taxon>Eubacteriales</taxon>
        <taxon>Clostridiaceae</taxon>
        <taxon>Clostridium</taxon>
    </lineage>
</organism>
<dbReference type="PANTHER" id="PTHR42919:SF8">
    <property type="entry name" value="N-ALPHA-ACETYLTRANSFERASE 50"/>
    <property type="match status" value="1"/>
</dbReference>
<dbReference type="EMBL" id="CP015756">
    <property type="protein sequence ID" value="APC41365.1"/>
    <property type="molecule type" value="Genomic_DNA"/>
</dbReference>
<dbReference type="InterPro" id="IPR000182">
    <property type="entry name" value="GNAT_dom"/>
</dbReference>
<dbReference type="SUPFAM" id="SSF55729">
    <property type="entry name" value="Acyl-CoA N-acyltransferases (Nat)"/>
    <property type="match status" value="1"/>
</dbReference>
<evidence type="ECO:0000259" key="3">
    <source>
        <dbReference type="PROSITE" id="PS51186"/>
    </source>
</evidence>
<dbReference type="InterPro" id="IPR051556">
    <property type="entry name" value="N-term/lysine_N-AcTrnsfr"/>
</dbReference>
<evidence type="ECO:0000313" key="5">
    <source>
        <dbReference type="Proteomes" id="UP000182569"/>
    </source>
</evidence>
<dbReference type="InterPro" id="IPR016181">
    <property type="entry name" value="Acyl_CoA_acyltransferase"/>
</dbReference>
<keyword evidence="1 4" id="KW-0808">Transferase</keyword>
<evidence type="ECO:0000313" key="4">
    <source>
        <dbReference type="EMBL" id="APC41365.1"/>
    </source>
</evidence>
<dbReference type="STRING" id="1552.A7L45_15400"/>
<keyword evidence="2" id="KW-0012">Acyltransferase</keyword>
<dbReference type="Gene3D" id="3.40.630.30">
    <property type="match status" value="1"/>
</dbReference>
<dbReference type="Proteomes" id="UP000182569">
    <property type="component" value="Chromosome"/>
</dbReference>